<sequence length="60" mass="7034">MHNDAIIMNKPAVPYLLAIVLNLVLLRYFFRKDMQELVKGIMMATFAFMLIVFIFKIRVA</sequence>
<dbReference type="STRING" id="1792845.BC343_27285"/>
<feature type="transmembrane region" description="Helical" evidence="1">
    <location>
        <begin position="37"/>
        <end position="57"/>
    </location>
</feature>
<comment type="caution">
    <text evidence="2">The sequence shown here is derived from an EMBL/GenBank/DDBJ whole genome shotgun (WGS) entry which is preliminary data.</text>
</comment>
<evidence type="ECO:0000313" key="2">
    <source>
        <dbReference type="EMBL" id="OOQ60034.1"/>
    </source>
</evidence>
<proteinExistence type="predicted"/>
<organism evidence="2 3">
    <name type="scientific">Mucilaginibacter pedocola</name>
    <dbReference type="NCBI Taxonomy" id="1792845"/>
    <lineage>
        <taxon>Bacteria</taxon>
        <taxon>Pseudomonadati</taxon>
        <taxon>Bacteroidota</taxon>
        <taxon>Sphingobacteriia</taxon>
        <taxon>Sphingobacteriales</taxon>
        <taxon>Sphingobacteriaceae</taxon>
        <taxon>Mucilaginibacter</taxon>
    </lineage>
</organism>
<dbReference type="EMBL" id="MBTF01000010">
    <property type="protein sequence ID" value="OOQ60034.1"/>
    <property type="molecule type" value="Genomic_DNA"/>
</dbReference>
<feature type="transmembrane region" description="Helical" evidence="1">
    <location>
        <begin position="12"/>
        <end position="30"/>
    </location>
</feature>
<evidence type="ECO:0000256" key="1">
    <source>
        <dbReference type="SAM" id="Phobius"/>
    </source>
</evidence>
<gene>
    <name evidence="2" type="ORF">BC343_27285</name>
</gene>
<protein>
    <submittedName>
        <fullName evidence="2">Uncharacterized protein</fullName>
    </submittedName>
</protein>
<keyword evidence="1" id="KW-0472">Membrane</keyword>
<keyword evidence="1" id="KW-0812">Transmembrane</keyword>
<accession>A0A1S9PGE3</accession>
<keyword evidence="1" id="KW-1133">Transmembrane helix</keyword>
<keyword evidence="3" id="KW-1185">Reference proteome</keyword>
<dbReference type="AlphaFoldDB" id="A0A1S9PGE3"/>
<dbReference type="Proteomes" id="UP000189739">
    <property type="component" value="Unassembled WGS sequence"/>
</dbReference>
<name>A0A1S9PGE3_9SPHI</name>
<evidence type="ECO:0000313" key="3">
    <source>
        <dbReference type="Proteomes" id="UP000189739"/>
    </source>
</evidence>
<reference evidence="2 3" key="1">
    <citation type="submission" date="2016-07" db="EMBL/GenBank/DDBJ databases">
        <title>Genomic analysis of zinc-resistant bacterium Mucilaginibacter pedocola TBZ30.</title>
        <authorList>
            <person name="Huang J."/>
            <person name="Tang J."/>
        </authorList>
    </citation>
    <scope>NUCLEOTIDE SEQUENCE [LARGE SCALE GENOMIC DNA]</scope>
    <source>
        <strain evidence="2 3">TBZ30</strain>
    </source>
</reference>